<dbReference type="AlphaFoldDB" id="A0A5E4FVQ2"/>
<proteinExistence type="predicted"/>
<evidence type="ECO:0000256" key="1">
    <source>
        <dbReference type="SAM" id="MobiDB-lite"/>
    </source>
</evidence>
<accession>A0A5E4FVQ2</accession>
<dbReference type="Gramene" id="VVA31615">
    <property type="protein sequence ID" value="VVA31615"/>
    <property type="gene ID" value="Prudul26B025055"/>
</dbReference>
<reference evidence="3" key="1">
    <citation type="journal article" date="2020" name="Plant J.">
        <title>Transposons played a major role in the diversification between the closely related almond and peach genomes: results from the almond genome sequence.</title>
        <authorList>
            <person name="Alioto T."/>
            <person name="Alexiou K.G."/>
            <person name="Bardil A."/>
            <person name="Barteri F."/>
            <person name="Castanera R."/>
            <person name="Cruz F."/>
            <person name="Dhingra A."/>
            <person name="Duval H."/>
            <person name="Fernandez I Marti A."/>
            <person name="Frias L."/>
            <person name="Galan B."/>
            <person name="Garcia J.L."/>
            <person name="Howad W."/>
            <person name="Gomez-Garrido J."/>
            <person name="Gut M."/>
            <person name="Julca I."/>
            <person name="Morata J."/>
            <person name="Puigdomenech P."/>
            <person name="Ribeca P."/>
            <person name="Rubio Cabetas M.J."/>
            <person name="Vlasova A."/>
            <person name="Wirthensohn M."/>
            <person name="Garcia-Mas J."/>
            <person name="Gabaldon T."/>
            <person name="Casacuberta J.M."/>
            <person name="Arus P."/>
        </authorList>
    </citation>
    <scope>NUCLEOTIDE SEQUENCE [LARGE SCALE GENOMIC DNA]</scope>
    <source>
        <strain evidence="3">cv. Texas</strain>
    </source>
</reference>
<evidence type="ECO:0000313" key="3">
    <source>
        <dbReference type="Proteomes" id="UP000327085"/>
    </source>
</evidence>
<dbReference type="InParanoid" id="A0A5E4FVQ2"/>
<protein>
    <submittedName>
        <fullName evidence="2">PREDICTED: LOC109946780</fullName>
    </submittedName>
</protein>
<dbReference type="Proteomes" id="UP000327085">
    <property type="component" value="Chromosome 1"/>
</dbReference>
<sequence length="135" mass="14844">PSLTKNIGGQAVQAGEVIITSIIAAGDLELPFEDEEEEILAEQPAAKATPFSRRNKRKETAPAQDTESPHLALTRSKRLRKRTVVDYVATEPTAALTTTSGTDEKLREAFEAIEHEKEVDASIGDREKTKEVEEE</sequence>
<feature type="non-terminal residue" evidence="2">
    <location>
        <position position="1"/>
    </location>
</feature>
<dbReference type="EMBL" id="CABIKO010000221">
    <property type="protein sequence ID" value="VVA31615.1"/>
    <property type="molecule type" value="Genomic_DNA"/>
</dbReference>
<evidence type="ECO:0000313" key="2">
    <source>
        <dbReference type="EMBL" id="VVA31615.1"/>
    </source>
</evidence>
<gene>
    <name evidence="2" type="ORF">ALMOND_2B025055</name>
</gene>
<organism evidence="2 3">
    <name type="scientific">Prunus dulcis</name>
    <name type="common">Almond</name>
    <name type="synonym">Amygdalus dulcis</name>
    <dbReference type="NCBI Taxonomy" id="3755"/>
    <lineage>
        <taxon>Eukaryota</taxon>
        <taxon>Viridiplantae</taxon>
        <taxon>Streptophyta</taxon>
        <taxon>Embryophyta</taxon>
        <taxon>Tracheophyta</taxon>
        <taxon>Spermatophyta</taxon>
        <taxon>Magnoliopsida</taxon>
        <taxon>eudicotyledons</taxon>
        <taxon>Gunneridae</taxon>
        <taxon>Pentapetalae</taxon>
        <taxon>rosids</taxon>
        <taxon>fabids</taxon>
        <taxon>Rosales</taxon>
        <taxon>Rosaceae</taxon>
        <taxon>Amygdaloideae</taxon>
        <taxon>Amygdaleae</taxon>
        <taxon>Prunus</taxon>
    </lineage>
</organism>
<feature type="region of interest" description="Disordered" evidence="1">
    <location>
        <begin position="35"/>
        <end position="75"/>
    </location>
</feature>
<name>A0A5E4FVQ2_PRUDU</name>
<feature type="non-terminal residue" evidence="2">
    <location>
        <position position="135"/>
    </location>
</feature>
<feature type="region of interest" description="Disordered" evidence="1">
    <location>
        <begin position="113"/>
        <end position="135"/>
    </location>
</feature>